<organism evidence="2 3">
    <name type="scientific">Trichinella patagoniensis</name>
    <dbReference type="NCBI Taxonomy" id="990121"/>
    <lineage>
        <taxon>Eukaryota</taxon>
        <taxon>Metazoa</taxon>
        <taxon>Ecdysozoa</taxon>
        <taxon>Nematoda</taxon>
        <taxon>Enoplea</taxon>
        <taxon>Dorylaimia</taxon>
        <taxon>Trichinellida</taxon>
        <taxon>Trichinellidae</taxon>
        <taxon>Trichinella</taxon>
    </lineage>
</organism>
<sequence>MDRKVSTNLTVPETNARRNKMGMHKMCGILVPEETDCSGITSIKKSFLSLSQSRRRDRQEKRTRKTTERRPPGHQVMKEKEDLEEKVSNWNSHISSHIRPILRLEEEEVEVEKSGYALPQTTPQAVFQDLDLPPG</sequence>
<comment type="caution">
    <text evidence="2">The sequence shown here is derived from an EMBL/GenBank/DDBJ whole genome shotgun (WGS) entry which is preliminary data.</text>
</comment>
<evidence type="ECO:0000256" key="1">
    <source>
        <dbReference type="SAM" id="MobiDB-lite"/>
    </source>
</evidence>
<evidence type="ECO:0000313" key="3">
    <source>
        <dbReference type="Proteomes" id="UP000054783"/>
    </source>
</evidence>
<feature type="compositionally biased region" description="Basic and acidic residues" evidence="1">
    <location>
        <begin position="57"/>
        <end position="84"/>
    </location>
</feature>
<accession>A0A0V0ZZU4</accession>
<evidence type="ECO:0000313" key="2">
    <source>
        <dbReference type="EMBL" id="KRY17651.1"/>
    </source>
</evidence>
<gene>
    <name evidence="2" type="ORF">T12_13650</name>
</gene>
<keyword evidence="3" id="KW-1185">Reference proteome</keyword>
<feature type="region of interest" description="Disordered" evidence="1">
    <location>
        <begin position="114"/>
        <end position="135"/>
    </location>
</feature>
<proteinExistence type="predicted"/>
<dbReference type="AlphaFoldDB" id="A0A0V0ZZU4"/>
<protein>
    <submittedName>
        <fullName evidence="2">Uncharacterized protein</fullName>
    </submittedName>
</protein>
<feature type="region of interest" description="Disordered" evidence="1">
    <location>
        <begin position="48"/>
        <end position="84"/>
    </location>
</feature>
<dbReference type="EMBL" id="JYDQ01000058">
    <property type="protein sequence ID" value="KRY17651.1"/>
    <property type="molecule type" value="Genomic_DNA"/>
</dbReference>
<reference evidence="2 3" key="1">
    <citation type="submission" date="2015-01" db="EMBL/GenBank/DDBJ databases">
        <title>Evolution of Trichinella species and genotypes.</title>
        <authorList>
            <person name="Korhonen P.K."/>
            <person name="Edoardo P."/>
            <person name="Giuseppe L.R."/>
            <person name="Gasser R.B."/>
        </authorList>
    </citation>
    <scope>NUCLEOTIDE SEQUENCE [LARGE SCALE GENOMIC DNA]</scope>
    <source>
        <strain evidence="2">ISS2496</strain>
    </source>
</reference>
<name>A0A0V0ZZU4_9BILA</name>
<dbReference type="Proteomes" id="UP000054783">
    <property type="component" value="Unassembled WGS sequence"/>
</dbReference>